<keyword evidence="14" id="KW-1015">Disulfide bond</keyword>
<reference evidence="23" key="1">
    <citation type="journal article" date="2012" name="Nature">
        <title>The tomato genome sequence provides insights into fleshy fruit evolution.</title>
        <authorList>
            <consortium name="Tomato Genome Consortium"/>
        </authorList>
    </citation>
    <scope>NUCLEOTIDE SEQUENCE [LARGE SCALE GENOMIC DNA]</scope>
    <source>
        <strain evidence="23">cv. Heinz 1706</strain>
    </source>
</reference>
<dbReference type="FunFam" id="3.30.200.20:FF:000059">
    <property type="entry name" value="S-receptor-like serine/threonine-protein kinase"/>
    <property type="match status" value="2"/>
</dbReference>
<organism evidence="23">
    <name type="scientific">Solanum lycopersicum</name>
    <name type="common">Tomato</name>
    <name type="synonym">Lycopersicon esculentum</name>
    <dbReference type="NCBI Taxonomy" id="4081"/>
    <lineage>
        <taxon>Eukaryota</taxon>
        <taxon>Viridiplantae</taxon>
        <taxon>Streptophyta</taxon>
        <taxon>Embryophyta</taxon>
        <taxon>Tracheophyta</taxon>
        <taxon>Spermatophyta</taxon>
        <taxon>Magnoliopsida</taxon>
        <taxon>eudicotyledons</taxon>
        <taxon>Gunneridae</taxon>
        <taxon>Pentapetalae</taxon>
        <taxon>asterids</taxon>
        <taxon>lamiids</taxon>
        <taxon>Solanales</taxon>
        <taxon>Solanaceae</taxon>
        <taxon>Solanoideae</taxon>
        <taxon>Solaneae</taxon>
        <taxon>Solanum</taxon>
        <taxon>Solanum subgen. Lycopersicon</taxon>
    </lineage>
</organism>
<comment type="catalytic activity">
    <reaction evidence="17">
        <text>L-threonyl-[protein] + ATP = O-phospho-L-threonyl-[protein] + ADP + H(+)</text>
        <dbReference type="Rhea" id="RHEA:46608"/>
        <dbReference type="Rhea" id="RHEA-COMP:11060"/>
        <dbReference type="Rhea" id="RHEA-COMP:11605"/>
        <dbReference type="ChEBI" id="CHEBI:15378"/>
        <dbReference type="ChEBI" id="CHEBI:30013"/>
        <dbReference type="ChEBI" id="CHEBI:30616"/>
        <dbReference type="ChEBI" id="CHEBI:61977"/>
        <dbReference type="ChEBI" id="CHEBI:456216"/>
        <dbReference type="EC" id="2.7.11.1"/>
    </reaction>
</comment>
<feature type="transmembrane region" description="Helical" evidence="20">
    <location>
        <begin position="12"/>
        <end position="33"/>
    </location>
</feature>
<dbReference type="SUPFAM" id="SSF51110">
    <property type="entry name" value="alpha-D-mannose-specific plant lectins"/>
    <property type="match status" value="2"/>
</dbReference>
<dbReference type="Gene3D" id="2.90.10.10">
    <property type="entry name" value="Bulb-type lectin domain"/>
    <property type="match status" value="4"/>
</dbReference>
<evidence type="ECO:0000259" key="21">
    <source>
        <dbReference type="PROSITE" id="PS50011"/>
    </source>
</evidence>
<dbReference type="PANTHER" id="PTHR47976">
    <property type="entry name" value="G-TYPE LECTIN S-RECEPTOR-LIKE SERINE/THREONINE-PROTEIN KINASE SD2-5"/>
    <property type="match status" value="1"/>
</dbReference>
<keyword evidence="3" id="KW-0723">Serine/threonine-protein kinase</keyword>
<feature type="transmembrane region" description="Helical" evidence="20">
    <location>
        <begin position="476"/>
        <end position="504"/>
    </location>
</feature>
<keyword evidence="5" id="KW-0808">Transferase</keyword>
<dbReference type="EC" id="2.7.11.1" evidence="2"/>
<dbReference type="FunFam" id="2.90.10.10:FF:000013">
    <property type="entry name" value="G-type lectin S-receptor-like serine/threonine-protein kinase LECRK1"/>
    <property type="match status" value="2"/>
</dbReference>
<dbReference type="InterPro" id="IPR051343">
    <property type="entry name" value="G-type_lectin_kinases/EP1-like"/>
</dbReference>
<dbReference type="PROSITE" id="PS50927">
    <property type="entry name" value="BULB_LECTIN"/>
    <property type="match status" value="2"/>
</dbReference>
<dbReference type="OMA" id="QNCDEEL"/>
<evidence type="ECO:0000256" key="3">
    <source>
        <dbReference type="ARBA" id="ARBA00022527"/>
    </source>
</evidence>
<evidence type="ECO:0000256" key="6">
    <source>
        <dbReference type="ARBA" id="ARBA00022692"/>
    </source>
</evidence>
<evidence type="ECO:0000256" key="10">
    <source>
        <dbReference type="ARBA" id="ARBA00022777"/>
    </source>
</evidence>
<keyword evidence="11 19" id="KW-0067">ATP-binding</keyword>
<dbReference type="GO" id="GO:0005524">
    <property type="term" value="F:ATP binding"/>
    <property type="evidence" value="ECO:0007669"/>
    <property type="project" value="UniProtKB-UniRule"/>
</dbReference>
<comment type="subcellular location">
    <subcellularLocation>
        <location evidence="1">Membrane</location>
        <topology evidence="1">Single-pass type I membrane protein</topology>
    </subcellularLocation>
</comment>
<keyword evidence="10" id="KW-0418">Kinase</keyword>
<keyword evidence="12 20" id="KW-1133">Transmembrane helix</keyword>
<keyword evidence="6 20" id="KW-0812">Transmembrane</keyword>
<dbReference type="PANTHER" id="PTHR47976:SF15">
    <property type="entry name" value="G-TYPE LECTIN S-RECEPTOR-LIKE SERINE_THREONINE-PROTEIN KINASE RLK1"/>
    <property type="match status" value="1"/>
</dbReference>
<dbReference type="PaxDb" id="4081-Solyc01g006520.2.1"/>
<dbReference type="FunCoup" id="A0A3Q7E826">
    <property type="interactions" value="73"/>
</dbReference>
<dbReference type="CDD" id="cd14066">
    <property type="entry name" value="STKc_IRAK"/>
    <property type="match status" value="2"/>
</dbReference>
<feature type="domain" description="Bulb-type lectin" evidence="22">
    <location>
        <begin position="828"/>
        <end position="951"/>
    </location>
</feature>
<dbReference type="InterPro" id="IPR000719">
    <property type="entry name" value="Prot_kinase_dom"/>
</dbReference>
<dbReference type="InParanoid" id="A0A3Q7E826"/>
<feature type="domain" description="Bulb-type lectin" evidence="22">
    <location>
        <begin position="46"/>
        <end position="165"/>
    </location>
</feature>
<dbReference type="Pfam" id="PF00954">
    <property type="entry name" value="S_locus_glycop"/>
    <property type="match status" value="1"/>
</dbReference>
<evidence type="ECO:0000256" key="5">
    <source>
        <dbReference type="ARBA" id="ARBA00022679"/>
    </source>
</evidence>
<dbReference type="PROSITE" id="PS00108">
    <property type="entry name" value="PROTEIN_KINASE_ST"/>
    <property type="match status" value="2"/>
</dbReference>
<dbReference type="InterPro" id="IPR000858">
    <property type="entry name" value="S_locus_glycoprot_dom"/>
</dbReference>
<dbReference type="GO" id="GO:0030246">
    <property type="term" value="F:carbohydrate binding"/>
    <property type="evidence" value="ECO:0007669"/>
    <property type="project" value="UniProtKB-KW"/>
</dbReference>
<dbReference type="Proteomes" id="UP000004994">
    <property type="component" value="Chromosome 1"/>
</dbReference>
<dbReference type="Gene3D" id="1.10.510.10">
    <property type="entry name" value="Transferase(Phosphotransferase) domain 1"/>
    <property type="match status" value="2"/>
</dbReference>
<dbReference type="InterPro" id="IPR036426">
    <property type="entry name" value="Bulb-type_lectin_dom_sf"/>
</dbReference>
<evidence type="ECO:0000256" key="4">
    <source>
        <dbReference type="ARBA" id="ARBA00022536"/>
    </source>
</evidence>
<evidence type="ECO:0000313" key="24">
    <source>
        <dbReference type="Proteomes" id="UP000004994"/>
    </source>
</evidence>
<evidence type="ECO:0000256" key="14">
    <source>
        <dbReference type="ARBA" id="ARBA00023157"/>
    </source>
</evidence>
<dbReference type="SMART" id="SM00220">
    <property type="entry name" value="S_TKc"/>
    <property type="match status" value="2"/>
</dbReference>
<dbReference type="EnsemblPlants" id="Solyc01g006530.2.1">
    <property type="protein sequence ID" value="Solyc01g006530.2.1"/>
    <property type="gene ID" value="Solyc01g006530.2"/>
</dbReference>
<dbReference type="STRING" id="4081.A0A3Q7E826"/>
<name>A0A3Q7E826_SOLLC</name>
<keyword evidence="16" id="KW-0325">Glycoprotein</keyword>
<protein>
    <recommendedName>
        <fullName evidence="2">non-specific serine/threonine protein kinase</fullName>
        <ecNumber evidence="2">2.7.11.1</ecNumber>
    </recommendedName>
</protein>
<keyword evidence="4" id="KW-0245">EGF-like domain</keyword>
<dbReference type="PROSITE" id="PS50011">
    <property type="entry name" value="PROTEIN_KINASE_DOM"/>
    <property type="match status" value="2"/>
</dbReference>
<evidence type="ECO:0000256" key="9">
    <source>
        <dbReference type="ARBA" id="ARBA00022741"/>
    </source>
</evidence>
<feature type="transmembrane region" description="Helical" evidence="20">
    <location>
        <begin position="1250"/>
        <end position="1280"/>
    </location>
</feature>
<dbReference type="GO" id="GO:0004674">
    <property type="term" value="F:protein serine/threonine kinase activity"/>
    <property type="evidence" value="ECO:0007669"/>
    <property type="project" value="UniProtKB-KW"/>
</dbReference>
<keyword evidence="13 20" id="KW-0472">Membrane</keyword>
<dbReference type="FunFam" id="1.10.510.10:FF:000237">
    <property type="entry name" value="G-type lectin S-receptor-like serine/threonine-protein kinase"/>
    <property type="match status" value="2"/>
</dbReference>
<comment type="catalytic activity">
    <reaction evidence="18">
        <text>L-seryl-[protein] + ATP = O-phospho-L-seryl-[protein] + ADP + H(+)</text>
        <dbReference type="Rhea" id="RHEA:17989"/>
        <dbReference type="Rhea" id="RHEA-COMP:9863"/>
        <dbReference type="Rhea" id="RHEA-COMP:11604"/>
        <dbReference type="ChEBI" id="CHEBI:15378"/>
        <dbReference type="ChEBI" id="CHEBI:29999"/>
        <dbReference type="ChEBI" id="CHEBI:30616"/>
        <dbReference type="ChEBI" id="CHEBI:83421"/>
        <dbReference type="ChEBI" id="CHEBI:456216"/>
        <dbReference type="EC" id="2.7.11.1"/>
    </reaction>
</comment>
<dbReference type="InterPro" id="IPR011009">
    <property type="entry name" value="Kinase-like_dom_sf"/>
</dbReference>
<evidence type="ECO:0000256" key="19">
    <source>
        <dbReference type="PROSITE-ProRule" id="PRU10141"/>
    </source>
</evidence>
<dbReference type="SMART" id="SM00108">
    <property type="entry name" value="B_lectin"/>
    <property type="match status" value="2"/>
</dbReference>
<evidence type="ECO:0000256" key="13">
    <source>
        <dbReference type="ARBA" id="ARBA00023136"/>
    </source>
</evidence>
<dbReference type="Gene3D" id="3.30.200.20">
    <property type="entry name" value="Phosphorylase Kinase, domain 1"/>
    <property type="match status" value="2"/>
</dbReference>
<keyword evidence="24" id="KW-1185">Reference proteome</keyword>
<evidence type="ECO:0000259" key="22">
    <source>
        <dbReference type="PROSITE" id="PS50927"/>
    </source>
</evidence>
<dbReference type="GO" id="GO:0004672">
    <property type="term" value="F:protein kinase activity"/>
    <property type="evidence" value="ECO:0000318"/>
    <property type="project" value="GO_Central"/>
</dbReference>
<evidence type="ECO:0000256" key="2">
    <source>
        <dbReference type="ARBA" id="ARBA00012513"/>
    </source>
</evidence>
<dbReference type="GO" id="GO:0016020">
    <property type="term" value="C:membrane"/>
    <property type="evidence" value="ECO:0007669"/>
    <property type="project" value="UniProtKB-SubCell"/>
</dbReference>
<evidence type="ECO:0000256" key="16">
    <source>
        <dbReference type="ARBA" id="ARBA00023180"/>
    </source>
</evidence>
<evidence type="ECO:0000256" key="20">
    <source>
        <dbReference type="SAM" id="Phobius"/>
    </source>
</evidence>
<dbReference type="Pfam" id="PF00069">
    <property type="entry name" value="Pkinase"/>
    <property type="match status" value="2"/>
</dbReference>
<evidence type="ECO:0000256" key="18">
    <source>
        <dbReference type="ARBA" id="ARBA00048679"/>
    </source>
</evidence>
<dbReference type="InterPro" id="IPR008271">
    <property type="entry name" value="Ser/Thr_kinase_AS"/>
</dbReference>
<feature type="binding site" evidence="19">
    <location>
        <position position="569"/>
    </location>
    <ligand>
        <name>ATP</name>
        <dbReference type="ChEBI" id="CHEBI:30616"/>
    </ligand>
</feature>
<dbReference type="PROSITE" id="PS00107">
    <property type="entry name" value="PROTEIN_KINASE_ATP"/>
    <property type="match status" value="1"/>
</dbReference>
<feature type="domain" description="Protein kinase" evidence="21">
    <location>
        <begin position="1311"/>
        <end position="1584"/>
    </location>
</feature>
<keyword evidence="15" id="KW-0675">Receptor</keyword>
<evidence type="ECO:0000256" key="15">
    <source>
        <dbReference type="ARBA" id="ARBA00023170"/>
    </source>
</evidence>
<evidence type="ECO:0000256" key="7">
    <source>
        <dbReference type="ARBA" id="ARBA00022729"/>
    </source>
</evidence>
<evidence type="ECO:0000256" key="12">
    <source>
        <dbReference type="ARBA" id="ARBA00022989"/>
    </source>
</evidence>
<evidence type="ECO:0000256" key="1">
    <source>
        <dbReference type="ARBA" id="ARBA00004479"/>
    </source>
</evidence>
<dbReference type="Gramene" id="Solyc01g006530.2.1">
    <property type="protein sequence ID" value="Solyc01g006530.2.1"/>
    <property type="gene ID" value="Solyc01g006530.2"/>
</dbReference>
<evidence type="ECO:0000313" key="23">
    <source>
        <dbReference type="EnsemblPlants" id="Solyc01g006530.2.1"/>
    </source>
</evidence>
<dbReference type="CDD" id="cd01098">
    <property type="entry name" value="PAN_AP_plant"/>
    <property type="match status" value="1"/>
</dbReference>
<dbReference type="SUPFAM" id="SSF56112">
    <property type="entry name" value="Protein kinase-like (PK-like)"/>
    <property type="match status" value="2"/>
</dbReference>
<feature type="domain" description="Protein kinase" evidence="21">
    <location>
        <begin position="538"/>
        <end position="808"/>
    </location>
</feature>
<accession>A0A3Q7E826</accession>
<evidence type="ECO:0000256" key="8">
    <source>
        <dbReference type="ARBA" id="ARBA00022734"/>
    </source>
</evidence>
<evidence type="ECO:0000256" key="11">
    <source>
        <dbReference type="ARBA" id="ARBA00022840"/>
    </source>
</evidence>
<keyword evidence="7" id="KW-0732">Signal</keyword>
<reference evidence="23" key="2">
    <citation type="submission" date="2019-01" db="UniProtKB">
        <authorList>
            <consortium name="EnsemblPlants"/>
        </authorList>
    </citation>
    <scope>IDENTIFICATION</scope>
    <source>
        <strain evidence="23">cv. Heinz 1706</strain>
    </source>
</reference>
<dbReference type="InterPro" id="IPR001480">
    <property type="entry name" value="Bulb-type_lectin_dom"/>
</dbReference>
<dbReference type="Pfam" id="PF01453">
    <property type="entry name" value="B_lectin"/>
    <property type="match status" value="2"/>
</dbReference>
<proteinExistence type="predicted"/>
<dbReference type="InterPro" id="IPR017441">
    <property type="entry name" value="Protein_kinase_ATP_BS"/>
</dbReference>
<keyword evidence="8" id="KW-0430">Lectin</keyword>
<dbReference type="FunFam" id="2.90.10.30:FF:000001">
    <property type="entry name" value="Serine/threonine-protein kinase"/>
    <property type="match status" value="2"/>
</dbReference>
<keyword evidence="9 19" id="KW-0547">Nucleotide-binding</keyword>
<evidence type="ECO:0000256" key="17">
    <source>
        <dbReference type="ARBA" id="ARBA00047899"/>
    </source>
</evidence>
<sequence>MFLICSNFKQFIFSLAMSNFVNYFLVIFLLFTLSSHNLAQNNGRIATSSSISATNDNTPWLSPSGDFAFGFKKIEKNKNEFLLCIWYAKIQEKTIVWYANISDLVPQGSRLNLDSQRGLILNDPQGNTLWRSDLVLGNIDYGLMNDNGNFVVMGSDSSDPLWESFRNPTNTLLPNQTLERGGFLVSQKSQAKFTQGRFYLRMLDNGNLVLVTQSVPSNTDYDDEYYNTQTFDSTNAINSGDKLVFGDNGVLYVLKRNNETQILTPRSSPSALDNYHRVTLNFDGVLSHYYHSRTSNDSGWNVLWSQPDNICIEIRGNNGPGSCGYNNVCTLGTNDRPVCNCPKGYSLVDPNDAYGDCKPDFSISCDEVGRGSPDDIYNLTTIRDIDWPLSDFQQISPSTEQDCKNACLNDCFCAVAIYRSNSCWKKKLPLSNGRRDTSLNVKAFIKLRKDGVLSPRSPPSPGLPIPESDQKQSWRIWTILASSLLGSSVFINVLLIGVFCWGFFHIYKKKVNGFHPTSHVTDSVCHSFTYKELVVATKEFNEELGRGAFGIVYKGVMSIGSRNVVAIKKLDRVAREAEKDFMTEVNVISQTHHKNLVRLIGYCNEGAHRLLVYEYMSNGTLASFIFGDLKPTWSQRTSIAMGIARGLAYLHEECSTQIIHCDIKPQNILLDDYHVARISDFGLSKLLMINQSRTDTNIRGTRGYVAPEWFRHSPVTVKVDVYSFGILLLEIITCRKCLENEESFGLEAILVDWVLDCFQQGHLEALVRSDIEALNDKKQLERFVMVGIWCIQEDPLTRPTMRKVSQMLEGSVEVTMPPCSFQILHFLKPKMIIGSSLIAGDDKTSPWISPNEDFAFGFQQLGDENQFIVSIWYNKIPEKTIIWYANGDNPCPKGSRIELLADRGLVLTSPQQDEASISDPLIGIVAYGTMKDTGNFVLVNRHSDSLWQSFNQTKDTILPTQEFREGFKISSRRSETSFSKGRFLLRMFQNGNIGIASLNLPSEYINENFYLIRSIDQLNATNYVMKFNESGSILLLVNNSQEFVLSQGEIGSSARFYHRATLNYDGVFALYQRLKDSKNDVWSTVWSVPDNICYSFPSEKGSGVCGYNRICRLSIDKRPDCQCPRAFTLVDPEDDYRGCIPDYVQDCGNNQEDAGSQVEMETITNIDWPTSDYELLQPLDEEKCKNACLNDCMCAVSIIRENSCWKKKLPLSNGRVDNRVNSKAFIKRKKGTFRENTNSSKPKNKKQETIILIVSVFLGSSVFVNCLLLGVLSLGFLLVYRNKRLTFDRNGSSMDQTLRYFSYKDLSKATEGFKEERGRGAFGIVYKGVVDIGKPIAVAVKKLDRIVQDGDKEFKTEVNVIGQTHHKNLVRLIGFCDEGPHRLLVYEFLNNGSLASFLFGDLKLTWNQRTQVALGIARGLLYLHDECITQIIHCDIKPQNILLDDQYEPRISDFGLSKLLRMDQSETQTAIRGTKGYVAPEWFRNMPITLKVDVYSFGVLLLEIICCRRNVDYEVGEDKAILTYWAYDCYQQGTMYQLVENDFDAMSDMKKLEKFLMVAIWCIQEDPSLRPTMKKVVLMLEEIVEVPSPPCPNPYRSEHSLVDAI</sequence>
<dbReference type="GO" id="GO:0048544">
    <property type="term" value="P:recognition of pollen"/>
    <property type="evidence" value="ECO:0007669"/>
    <property type="project" value="InterPro"/>
</dbReference>